<feature type="region of interest" description="Disordered" evidence="1">
    <location>
        <begin position="15"/>
        <end position="40"/>
    </location>
</feature>
<dbReference type="InterPro" id="IPR007021">
    <property type="entry name" value="DUF659"/>
</dbReference>
<dbReference type="Pfam" id="PF04937">
    <property type="entry name" value="DUF659"/>
    <property type="match status" value="1"/>
</dbReference>
<name>A0A834H952_RHOSS</name>
<reference evidence="3" key="1">
    <citation type="submission" date="2019-11" db="EMBL/GenBank/DDBJ databases">
        <authorList>
            <person name="Liu Y."/>
            <person name="Hou J."/>
            <person name="Li T.-Q."/>
            <person name="Guan C.-H."/>
            <person name="Wu X."/>
            <person name="Wu H.-Z."/>
            <person name="Ling F."/>
            <person name="Zhang R."/>
            <person name="Shi X.-G."/>
            <person name="Ren J.-P."/>
            <person name="Chen E.-F."/>
            <person name="Sun J.-M."/>
        </authorList>
    </citation>
    <scope>NUCLEOTIDE SEQUENCE</scope>
    <source>
        <strain evidence="3">Adult_tree_wgs_1</strain>
        <tissue evidence="3">Leaves</tissue>
    </source>
</reference>
<dbReference type="Proteomes" id="UP000626092">
    <property type="component" value="Unassembled WGS sequence"/>
</dbReference>
<accession>A0A834H952</accession>
<evidence type="ECO:0000313" key="3">
    <source>
        <dbReference type="EMBL" id="KAF7146994.1"/>
    </source>
</evidence>
<feature type="domain" description="DUF659" evidence="2">
    <location>
        <begin position="91"/>
        <end position="157"/>
    </location>
</feature>
<comment type="caution">
    <text evidence="3">The sequence shown here is derived from an EMBL/GenBank/DDBJ whole genome shotgun (WGS) entry which is preliminary data.</text>
</comment>
<sequence length="537" mass="60939">MREFLKQEEEDAQRIFGGNARAKKRQRPKVIQDNGSSPGMKKTIADIFQTNDREDVNQRVARFFYGNGIPSMLREQGAVCPYPYNARLEHVHGLSIASDGWSNLKNQQLINTMAVSGGRAVFVNGHDVSRIEKTGLNIAEFIFKAIDFVGPSNVVQMDTMLGKLKDILVIDPVVYNLVHQIVVERWNRMNIPLHCLAYVLVPKYYTHSWLSKPAPALRVLSQGVDTSYTERCWSTYSYIHSVKRNRLNCDRAEKLVFVHYNHRLLSRYRADYESFKNWDVFDGDTNIEEPMPTVGERENVILSDSDDDDVQAVINPTSTAPGSSSTSVAAISSTQPPMIQDASSCFSMTSDLMPTKLVASVVPGTGFSDNCPYFETLIREVEEETEREISEAIEKAVSGSQKLQKMQAKLHRCVKEKGFLNEVLNENLLKNQEIWKAKMLQNEARYLAVYSIVCKFRKKQSVRKQGGLGEQVQELEEQLRELNACLETGNTVEELPKLDETKDSSLHSSKRSPLSKMMDLFLGVDLFLFQHYVKSKI</sequence>
<dbReference type="SUPFAM" id="SSF53098">
    <property type="entry name" value="Ribonuclease H-like"/>
    <property type="match status" value="1"/>
</dbReference>
<keyword evidence="4" id="KW-1185">Reference proteome</keyword>
<gene>
    <name evidence="3" type="ORF">RHSIM_Rhsim03G0186400</name>
</gene>
<evidence type="ECO:0000256" key="1">
    <source>
        <dbReference type="SAM" id="MobiDB-lite"/>
    </source>
</evidence>
<evidence type="ECO:0000313" key="4">
    <source>
        <dbReference type="Proteomes" id="UP000626092"/>
    </source>
</evidence>
<proteinExistence type="predicted"/>
<dbReference type="EMBL" id="WJXA01000003">
    <property type="protein sequence ID" value="KAF7146994.1"/>
    <property type="molecule type" value="Genomic_DNA"/>
</dbReference>
<evidence type="ECO:0000259" key="2">
    <source>
        <dbReference type="Pfam" id="PF04937"/>
    </source>
</evidence>
<organism evidence="3 4">
    <name type="scientific">Rhododendron simsii</name>
    <name type="common">Sims's rhododendron</name>
    <dbReference type="NCBI Taxonomy" id="118357"/>
    <lineage>
        <taxon>Eukaryota</taxon>
        <taxon>Viridiplantae</taxon>
        <taxon>Streptophyta</taxon>
        <taxon>Embryophyta</taxon>
        <taxon>Tracheophyta</taxon>
        <taxon>Spermatophyta</taxon>
        <taxon>Magnoliopsida</taxon>
        <taxon>eudicotyledons</taxon>
        <taxon>Gunneridae</taxon>
        <taxon>Pentapetalae</taxon>
        <taxon>asterids</taxon>
        <taxon>Ericales</taxon>
        <taxon>Ericaceae</taxon>
        <taxon>Ericoideae</taxon>
        <taxon>Rhodoreae</taxon>
        <taxon>Rhododendron</taxon>
    </lineage>
</organism>
<dbReference type="InterPro" id="IPR012337">
    <property type="entry name" value="RNaseH-like_sf"/>
</dbReference>
<protein>
    <recommendedName>
        <fullName evidence="2">DUF659 domain-containing protein</fullName>
    </recommendedName>
</protein>
<dbReference type="AlphaFoldDB" id="A0A834H952"/>
<dbReference type="OrthoDB" id="2017576at2759"/>